<dbReference type="EMBL" id="CAJJDN010000067">
    <property type="protein sequence ID" value="CAD8096670.1"/>
    <property type="molecule type" value="Genomic_DNA"/>
</dbReference>
<proteinExistence type="predicted"/>
<name>A0A8S1NY77_9CILI</name>
<accession>A0A8S1NY77</accession>
<keyword evidence="2" id="KW-1185">Reference proteome</keyword>
<reference evidence="1" key="1">
    <citation type="submission" date="2021-01" db="EMBL/GenBank/DDBJ databases">
        <authorList>
            <consortium name="Genoscope - CEA"/>
            <person name="William W."/>
        </authorList>
    </citation>
    <scope>NUCLEOTIDE SEQUENCE</scope>
</reference>
<sequence>MLEWTQLGNLCMVQQKNKQKENYTEEMASKLLSKLLLLCTHKKLKKSNYKMKSIFLYYVLMYQIMN</sequence>
<dbReference type="Proteomes" id="UP000692954">
    <property type="component" value="Unassembled WGS sequence"/>
</dbReference>
<protein>
    <submittedName>
        <fullName evidence="1">Uncharacterized protein</fullName>
    </submittedName>
</protein>
<evidence type="ECO:0000313" key="2">
    <source>
        <dbReference type="Proteomes" id="UP000692954"/>
    </source>
</evidence>
<evidence type="ECO:0000313" key="1">
    <source>
        <dbReference type="EMBL" id="CAD8096670.1"/>
    </source>
</evidence>
<comment type="caution">
    <text evidence="1">The sequence shown here is derived from an EMBL/GenBank/DDBJ whole genome shotgun (WGS) entry which is preliminary data.</text>
</comment>
<dbReference type="AlphaFoldDB" id="A0A8S1NY77"/>
<gene>
    <name evidence="1" type="ORF">PSON_ATCC_30995.1.T0670010</name>
</gene>
<organism evidence="1 2">
    <name type="scientific">Paramecium sonneborni</name>
    <dbReference type="NCBI Taxonomy" id="65129"/>
    <lineage>
        <taxon>Eukaryota</taxon>
        <taxon>Sar</taxon>
        <taxon>Alveolata</taxon>
        <taxon>Ciliophora</taxon>
        <taxon>Intramacronucleata</taxon>
        <taxon>Oligohymenophorea</taxon>
        <taxon>Peniculida</taxon>
        <taxon>Parameciidae</taxon>
        <taxon>Paramecium</taxon>
    </lineage>
</organism>